<evidence type="ECO:0000256" key="1">
    <source>
        <dbReference type="SAM" id="MobiDB-lite"/>
    </source>
</evidence>
<feature type="region of interest" description="Disordered" evidence="1">
    <location>
        <begin position="56"/>
        <end position="78"/>
    </location>
</feature>
<dbReference type="EMBL" id="JAFFZN010000010">
    <property type="protein sequence ID" value="MBO8186360.1"/>
    <property type="molecule type" value="Genomic_DNA"/>
</dbReference>
<dbReference type="Proteomes" id="UP001518976">
    <property type="component" value="Unassembled WGS sequence"/>
</dbReference>
<accession>A0ABS3WT99</accession>
<protein>
    <recommendedName>
        <fullName evidence="4">Class I SAM-dependent methyltransferase</fullName>
    </recommendedName>
</protein>
<feature type="compositionally biased region" description="Basic and acidic residues" evidence="1">
    <location>
        <begin position="68"/>
        <end position="78"/>
    </location>
</feature>
<sequence length="78" mass="8553">MAYDRSDWSRHYNEGKGFRPLRNVERDLLARHTPAPDGAGALEIGCGTGDLAAHLAERGSGTAQGPPRVREPRQHPHD</sequence>
<feature type="region of interest" description="Disordered" evidence="1">
    <location>
        <begin position="1"/>
        <end position="21"/>
    </location>
</feature>
<comment type="caution">
    <text evidence="2">The sequence shown here is derived from an EMBL/GenBank/DDBJ whole genome shotgun (WGS) entry which is preliminary data.</text>
</comment>
<evidence type="ECO:0000313" key="3">
    <source>
        <dbReference type="Proteomes" id="UP001518976"/>
    </source>
</evidence>
<reference evidence="2 3" key="1">
    <citation type="submission" date="2021-02" db="EMBL/GenBank/DDBJ databases">
        <title>Streptomyces spirodelae sp. nov., isolated from duckweed.</title>
        <authorList>
            <person name="Saimee Y."/>
            <person name="Duangmal K."/>
        </authorList>
    </citation>
    <scope>NUCLEOTIDE SEQUENCE [LARGE SCALE GENOMIC DNA]</scope>
    <source>
        <strain evidence="2 3">DW4-2</strain>
    </source>
</reference>
<evidence type="ECO:0000313" key="2">
    <source>
        <dbReference type="EMBL" id="MBO8186360.1"/>
    </source>
</evidence>
<keyword evidence="3" id="KW-1185">Reference proteome</keyword>
<proteinExistence type="predicted"/>
<dbReference type="Gene3D" id="3.40.50.150">
    <property type="entry name" value="Vaccinia Virus protein VP39"/>
    <property type="match status" value="1"/>
</dbReference>
<name>A0ABS3WT99_9ACTN</name>
<dbReference type="InterPro" id="IPR029063">
    <property type="entry name" value="SAM-dependent_MTases_sf"/>
</dbReference>
<organism evidence="2 3">
    <name type="scientific">Streptomyces spirodelae</name>
    <dbReference type="NCBI Taxonomy" id="2812904"/>
    <lineage>
        <taxon>Bacteria</taxon>
        <taxon>Bacillati</taxon>
        <taxon>Actinomycetota</taxon>
        <taxon>Actinomycetes</taxon>
        <taxon>Kitasatosporales</taxon>
        <taxon>Streptomycetaceae</taxon>
        <taxon>Streptomyces</taxon>
    </lineage>
</organism>
<dbReference type="SUPFAM" id="SSF53335">
    <property type="entry name" value="S-adenosyl-L-methionine-dependent methyltransferases"/>
    <property type="match status" value="1"/>
</dbReference>
<evidence type="ECO:0008006" key="4">
    <source>
        <dbReference type="Google" id="ProtNLM"/>
    </source>
</evidence>
<dbReference type="RefSeq" id="WP_209265182.1">
    <property type="nucleotide sequence ID" value="NZ_JAFFZN010000010.1"/>
</dbReference>
<gene>
    <name evidence="2" type="ORF">JW592_12920</name>
</gene>